<sequence length="266" mass="30210">MWRVCLFCICLYSSVFVQANSINQLGECAKPLKLSLTTDWFPYVNRIDQNTTTGVDVELLKATLANMGCQLEIVHFPERRTLFELTGGYFDIGLGASRTAKREKSFHYSIPYRVEHNRFAYRADDLQVAQTNSLAELIKSNKAIGINLAGWYGDELEQAKRDYNGFVFSDTAVKRLKMLQLNRVDLVIDDDVVLCSVIHKEQFKHLVLHPLLLSKADIHFIFNKQSVSHEFVAYFNQALAETLADGELTGLFNSYVDPGCLPENID</sequence>
<name>A0A919BMG8_9GAMM</name>
<dbReference type="RefSeq" id="WP_189772529.1">
    <property type="nucleotide sequence ID" value="NZ_BNCK01000007.1"/>
</dbReference>
<organism evidence="5 6">
    <name type="scientific">Thalassotalea marina</name>
    <dbReference type="NCBI Taxonomy" id="1673741"/>
    <lineage>
        <taxon>Bacteria</taxon>
        <taxon>Pseudomonadati</taxon>
        <taxon>Pseudomonadota</taxon>
        <taxon>Gammaproteobacteria</taxon>
        <taxon>Alteromonadales</taxon>
        <taxon>Colwelliaceae</taxon>
        <taxon>Thalassotalea</taxon>
    </lineage>
</organism>
<reference evidence="5" key="2">
    <citation type="submission" date="2020-09" db="EMBL/GenBank/DDBJ databases">
        <authorList>
            <person name="Sun Q."/>
            <person name="Kim S."/>
        </authorList>
    </citation>
    <scope>NUCLEOTIDE SEQUENCE</scope>
    <source>
        <strain evidence="5">KCTC 42731</strain>
    </source>
</reference>
<dbReference type="EMBL" id="BNCK01000007">
    <property type="protein sequence ID" value="GHG00436.1"/>
    <property type="molecule type" value="Genomic_DNA"/>
</dbReference>
<feature type="domain" description="Solute-binding protein family 3/N-terminal" evidence="4">
    <location>
        <begin position="31"/>
        <end position="259"/>
    </location>
</feature>
<dbReference type="AlphaFoldDB" id="A0A919BMG8"/>
<protein>
    <submittedName>
        <fullName evidence="5">Periplasmic solute-binding protein</fullName>
    </submittedName>
</protein>
<evidence type="ECO:0000313" key="6">
    <source>
        <dbReference type="Proteomes" id="UP000623842"/>
    </source>
</evidence>
<dbReference type="PANTHER" id="PTHR35936:SF25">
    <property type="entry name" value="ABC TRANSPORTER SUBSTRATE-BINDING PROTEIN"/>
    <property type="match status" value="1"/>
</dbReference>
<keyword evidence="2 3" id="KW-0732">Signal</keyword>
<comment type="caution">
    <text evidence="5">The sequence shown here is derived from an EMBL/GenBank/DDBJ whole genome shotgun (WGS) entry which is preliminary data.</text>
</comment>
<dbReference type="Pfam" id="PF00497">
    <property type="entry name" value="SBP_bac_3"/>
    <property type="match status" value="1"/>
</dbReference>
<evidence type="ECO:0000256" key="2">
    <source>
        <dbReference type="ARBA" id="ARBA00022729"/>
    </source>
</evidence>
<comment type="similarity">
    <text evidence="1">Belongs to the bacterial solute-binding protein 3 family.</text>
</comment>
<keyword evidence="6" id="KW-1185">Reference proteome</keyword>
<dbReference type="SUPFAM" id="SSF53850">
    <property type="entry name" value="Periplasmic binding protein-like II"/>
    <property type="match status" value="1"/>
</dbReference>
<dbReference type="PANTHER" id="PTHR35936">
    <property type="entry name" value="MEMBRANE-BOUND LYTIC MUREIN TRANSGLYCOSYLASE F"/>
    <property type="match status" value="1"/>
</dbReference>
<evidence type="ECO:0000313" key="5">
    <source>
        <dbReference type="EMBL" id="GHG00436.1"/>
    </source>
</evidence>
<evidence type="ECO:0000256" key="1">
    <source>
        <dbReference type="ARBA" id="ARBA00010333"/>
    </source>
</evidence>
<evidence type="ECO:0000256" key="3">
    <source>
        <dbReference type="SAM" id="SignalP"/>
    </source>
</evidence>
<gene>
    <name evidence="5" type="ORF">GCM10017161_31380</name>
</gene>
<dbReference type="SMART" id="SM00062">
    <property type="entry name" value="PBPb"/>
    <property type="match status" value="1"/>
</dbReference>
<dbReference type="Proteomes" id="UP000623842">
    <property type="component" value="Unassembled WGS sequence"/>
</dbReference>
<evidence type="ECO:0000259" key="4">
    <source>
        <dbReference type="SMART" id="SM00062"/>
    </source>
</evidence>
<proteinExistence type="inferred from homology"/>
<accession>A0A919BMG8</accession>
<feature type="chain" id="PRO_5037529424" evidence="3">
    <location>
        <begin position="20"/>
        <end position="266"/>
    </location>
</feature>
<dbReference type="InterPro" id="IPR001638">
    <property type="entry name" value="Solute-binding_3/MltF_N"/>
</dbReference>
<dbReference type="Gene3D" id="3.40.190.10">
    <property type="entry name" value="Periplasmic binding protein-like II"/>
    <property type="match status" value="2"/>
</dbReference>
<feature type="signal peptide" evidence="3">
    <location>
        <begin position="1"/>
        <end position="19"/>
    </location>
</feature>
<reference evidence="5" key="1">
    <citation type="journal article" date="2014" name="Int. J. Syst. Evol. Microbiol.">
        <title>Complete genome sequence of Corynebacterium casei LMG S-19264T (=DSM 44701T), isolated from a smear-ripened cheese.</title>
        <authorList>
            <consortium name="US DOE Joint Genome Institute (JGI-PGF)"/>
            <person name="Walter F."/>
            <person name="Albersmeier A."/>
            <person name="Kalinowski J."/>
            <person name="Ruckert C."/>
        </authorList>
    </citation>
    <scope>NUCLEOTIDE SEQUENCE</scope>
    <source>
        <strain evidence="5">KCTC 42731</strain>
    </source>
</reference>